<keyword evidence="2" id="KW-0521">NADP</keyword>
<dbReference type="InterPro" id="IPR024072">
    <property type="entry name" value="DHFR-like_dom_sf"/>
</dbReference>
<sequence length="284" mass="31242">MNSVKQGGLMDRGHTTPIHLQDHPNNSQLTCEKPLEQPPGILSPEEWQEVLAASVERRAPDLQGYGSLFAPLCMGQKQFVIGQLGQSVDGRIATVTGDSNYVSCSEALIHLHRLRALCDAVVVGVGTAVADNPQLTVRHVSGRHPARIVIDPYGRMPRDSTLLQDTNARRIVITRTDAHARYPDGVECLQLQPNSKGRLSCAEIRHALRDFRCILIEGGAWTLSRFIELKMIDRLHLMIAPLIIGSGPRGLQLPAIDYLAQAIRPDVTWHPLGVDMLADLSLNN</sequence>
<comment type="caution">
    <text evidence="6">The sequence shown here is derived from an EMBL/GenBank/DDBJ whole genome shotgun (WGS) entry which is preliminary data.</text>
</comment>
<evidence type="ECO:0000256" key="1">
    <source>
        <dbReference type="ARBA" id="ARBA00005104"/>
    </source>
</evidence>
<dbReference type="SUPFAM" id="SSF53597">
    <property type="entry name" value="Dihydrofolate reductase-like"/>
    <property type="match status" value="1"/>
</dbReference>
<dbReference type="Gene3D" id="3.40.430.10">
    <property type="entry name" value="Dihydrofolate Reductase, subunit A"/>
    <property type="match status" value="1"/>
</dbReference>
<dbReference type="PANTHER" id="PTHR38011:SF7">
    <property type="entry name" value="2,5-DIAMINO-6-RIBOSYLAMINO-4(3H)-PYRIMIDINONE 5'-PHOSPHATE REDUCTASE"/>
    <property type="match status" value="1"/>
</dbReference>
<dbReference type="EMBL" id="FOSK01000001">
    <property type="protein sequence ID" value="SFK01950.1"/>
    <property type="molecule type" value="Genomic_DNA"/>
</dbReference>
<protein>
    <submittedName>
        <fullName evidence="6">Riboflavin-specific deaminase C-terminal domain-containing protein</fullName>
    </submittedName>
</protein>
<feature type="domain" description="Bacterial bifunctional deaminase-reductase C-terminal" evidence="5">
    <location>
        <begin position="79"/>
        <end position="252"/>
    </location>
</feature>
<organism evidence="6 7">
    <name type="scientific">Pseudovibrio ascidiaceicola</name>
    <dbReference type="NCBI Taxonomy" id="285279"/>
    <lineage>
        <taxon>Bacteria</taxon>
        <taxon>Pseudomonadati</taxon>
        <taxon>Pseudomonadota</taxon>
        <taxon>Alphaproteobacteria</taxon>
        <taxon>Hyphomicrobiales</taxon>
        <taxon>Stappiaceae</taxon>
        <taxon>Pseudovibrio</taxon>
    </lineage>
</organism>
<dbReference type="InterPro" id="IPR002734">
    <property type="entry name" value="RibDG_C"/>
</dbReference>
<keyword evidence="7" id="KW-1185">Reference proteome</keyword>
<evidence type="ECO:0000256" key="3">
    <source>
        <dbReference type="ARBA" id="ARBA00023002"/>
    </source>
</evidence>
<name>A0A1I3W3C7_9HYPH</name>
<dbReference type="Pfam" id="PF01872">
    <property type="entry name" value="RibD_C"/>
    <property type="match status" value="1"/>
</dbReference>
<dbReference type="PANTHER" id="PTHR38011">
    <property type="entry name" value="DIHYDROFOLATE REDUCTASE FAMILY PROTEIN (AFU_ORTHOLOGUE AFUA_8G06820)"/>
    <property type="match status" value="1"/>
</dbReference>
<dbReference type="Proteomes" id="UP000199598">
    <property type="component" value="Unassembled WGS sequence"/>
</dbReference>
<accession>A0A1I3W3C7</accession>
<dbReference type="InterPro" id="IPR050765">
    <property type="entry name" value="Riboflavin_Biosynth_HTPR"/>
</dbReference>
<gene>
    <name evidence="6" type="ORF">SAMN04488518_101792</name>
</gene>
<reference evidence="6 7" key="1">
    <citation type="submission" date="2016-10" db="EMBL/GenBank/DDBJ databases">
        <authorList>
            <person name="Varghese N."/>
            <person name="Submissions S."/>
        </authorList>
    </citation>
    <scope>NUCLEOTIDE SEQUENCE [LARGE SCALE GENOMIC DNA]</scope>
    <source>
        <strain evidence="6 7">DSM 16392</strain>
    </source>
</reference>
<comment type="pathway">
    <text evidence="1">Cofactor biosynthesis; riboflavin biosynthesis.</text>
</comment>
<evidence type="ECO:0000313" key="6">
    <source>
        <dbReference type="EMBL" id="SFK01950.1"/>
    </source>
</evidence>
<feature type="region of interest" description="Disordered" evidence="4">
    <location>
        <begin position="1"/>
        <end position="28"/>
    </location>
</feature>
<evidence type="ECO:0000256" key="4">
    <source>
        <dbReference type="SAM" id="MobiDB-lite"/>
    </source>
</evidence>
<evidence type="ECO:0000259" key="5">
    <source>
        <dbReference type="Pfam" id="PF01872"/>
    </source>
</evidence>
<proteinExistence type="predicted"/>
<evidence type="ECO:0000256" key="2">
    <source>
        <dbReference type="ARBA" id="ARBA00022857"/>
    </source>
</evidence>
<evidence type="ECO:0000313" key="7">
    <source>
        <dbReference type="Proteomes" id="UP000199598"/>
    </source>
</evidence>
<keyword evidence="3" id="KW-0560">Oxidoreductase</keyword>